<keyword evidence="3" id="KW-0436">Ligase</keyword>
<evidence type="ECO:0000256" key="3">
    <source>
        <dbReference type="ARBA" id="ARBA00022598"/>
    </source>
</evidence>
<dbReference type="SUPFAM" id="SSF56801">
    <property type="entry name" value="Acetyl-CoA synthetase-like"/>
    <property type="match status" value="1"/>
</dbReference>
<dbReference type="InterPro" id="IPR025110">
    <property type="entry name" value="AMP-bd_C"/>
</dbReference>
<dbReference type="Proteomes" id="UP001431783">
    <property type="component" value="Unassembled WGS sequence"/>
</dbReference>
<evidence type="ECO:0000313" key="7">
    <source>
        <dbReference type="EMBL" id="KAK9888824.1"/>
    </source>
</evidence>
<dbReference type="InterPro" id="IPR000873">
    <property type="entry name" value="AMP-dep_synth/lig_dom"/>
</dbReference>
<organism evidence="7 8">
    <name type="scientific">Henosepilachna vigintioctopunctata</name>
    <dbReference type="NCBI Taxonomy" id="420089"/>
    <lineage>
        <taxon>Eukaryota</taxon>
        <taxon>Metazoa</taxon>
        <taxon>Ecdysozoa</taxon>
        <taxon>Arthropoda</taxon>
        <taxon>Hexapoda</taxon>
        <taxon>Insecta</taxon>
        <taxon>Pterygota</taxon>
        <taxon>Neoptera</taxon>
        <taxon>Endopterygota</taxon>
        <taxon>Coleoptera</taxon>
        <taxon>Polyphaga</taxon>
        <taxon>Cucujiformia</taxon>
        <taxon>Coccinelloidea</taxon>
        <taxon>Coccinellidae</taxon>
        <taxon>Epilachninae</taxon>
        <taxon>Epilachnini</taxon>
        <taxon>Henosepilachna</taxon>
    </lineage>
</organism>
<dbReference type="Gene3D" id="3.30.300.30">
    <property type="match status" value="1"/>
</dbReference>
<dbReference type="AlphaFoldDB" id="A0AAW1VAC1"/>
<dbReference type="PANTHER" id="PTHR24096">
    <property type="entry name" value="LONG-CHAIN-FATTY-ACID--COA LIGASE"/>
    <property type="match status" value="1"/>
</dbReference>
<proteinExistence type="inferred from homology"/>
<dbReference type="Pfam" id="PF13193">
    <property type="entry name" value="AMP-binding_C"/>
    <property type="match status" value="1"/>
</dbReference>
<feature type="domain" description="AMP-binding enzyme C-terminal" evidence="6">
    <location>
        <begin position="463"/>
        <end position="541"/>
    </location>
</feature>
<comment type="similarity">
    <text evidence="2">Belongs to the ATP-dependent AMP-binding enzyme family.</text>
</comment>
<protein>
    <submittedName>
        <fullName evidence="7">Uncharacterized protein</fullName>
    </submittedName>
</protein>
<dbReference type="GO" id="GO:0005777">
    <property type="term" value="C:peroxisome"/>
    <property type="evidence" value="ECO:0007669"/>
    <property type="project" value="UniProtKB-SubCell"/>
</dbReference>
<evidence type="ECO:0000313" key="8">
    <source>
        <dbReference type="Proteomes" id="UP001431783"/>
    </source>
</evidence>
<dbReference type="InterPro" id="IPR042099">
    <property type="entry name" value="ANL_N_sf"/>
</dbReference>
<sequence length="556" mass="63681">MTEFESSNILDGGKLLFEPTSGGLGYEIFHALNRYKGKIVQRIVPTGEVDYYEDLLQRSIRTAIYFRKINLKREDIVCLCCGNNFNSLDPLIASKFVGSNYTSIDKLQPEKDLLYILNFLEPRIIFIEEDDDLKFQEYSKQFPFECEIIVFGKSNAFTNFSQLMTYSDEEVDFRPIFIEDISETAIVFTSSGTTDNAKGICLSHYSVLGHIFNVFNASYHRGTMRFSNFTHKFSDADDLKFMFFSPMYWITGTYFSLGMIFSGGSRVVGSSFNAEEVWNALEKYLPDTIFLPSGQMSALCRYASNRPPNTFLEIFLTSAVRMTETHVQKFKKCFPKGHLLQCYGQTENSGLIASFHIGIPGDLKLQEIYSTSCGRPLTGFQIKIVSVDKGIICGPMEQGEVMMKNKFIMNGYFKKDSSFAFDADGWFKSGDLGYFDENHFLYILERVDDLIYYKNQFFSPSIIENILTQHPAVLEGFVFGYPHPTDKQHPMAVVVLKEEFKNKVQGDEIISFVNEKITDDMYKIRAGIKIVDKLLKTQSSKFKRIPMRRLILAGEF</sequence>
<dbReference type="Gene3D" id="3.40.50.12780">
    <property type="entry name" value="N-terminal domain of ligase-like"/>
    <property type="match status" value="1"/>
</dbReference>
<evidence type="ECO:0000256" key="1">
    <source>
        <dbReference type="ARBA" id="ARBA00004275"/>
    </source>
</evidence>
<evidence type="ECO:0000256" key="2">
    <source>
        <dbReference type="ARBA" id="ARBA00006432"/>
    </source>
</evidence>
<evidence type="ECO:0000259" key="5">
    <source>
        <dbReference type="Pfam" id="PF00501"/>
    </source>
</evidence>
<feature type="domain" description="AMP-dependent synthetase/ligase" evidence="5">
    <location>
        <begin position="52"/>
        <end position="413"/>
    </location>
</feature>
<comment type="subcellular location">
    <subcellularLocation>
        <location evidence="1">Peroxisome</location>
    </subcellularLocation>
</comment>
<reference evidence="7 8" key="1">
    <citation type="submission" date="2023-03" db="EMBL/GenBank/DDBJ databases">
        <title>Genome insight into feeding habits of ladybird beetles.</title>
        <authorList>
            <person name="Li H.-S."/>
            <person name="Huang Y.-H."/>
            <person name="Pang H."/>
        </authorList>
    </citation>
    <scope>NUCLEOTIDE SEQUENCE [LARGE SCALE GENOMIC DNA]</scope>
    <source>
        <strain evidence="7">SYSU_2023b</strain>
        <tissue evidence="7">Whole body</tissue>
    </source>
</reference>
<evidence type="ECO:0000256" key="4">
    <source>
        <dbReference type="ARBA" id="ARBA00023140"/>
    </source>
</evidence>
<accession>A0AAW1VAC1</accession>
<keyword evidence="4" id="KW-0576">Peroxisome</keyword>
<gene>
    <name evidence="7" type="ORF">WA026_001047</name>
</gene>
<comment type="caution">
    <text evidence="7">The sequence shown here is derived from an EMBL/GenBank/DDBJ whole genome shotgun (WGS) entry which is preliminary data.</text>
</comment>
<dbReference type="InterPro" id="IPR045851">
    <property type="entry name" value="AMP-bd_C_sf"/>
</dbReference>
<dbReference type="PANTHER" id="PTHR24096:SF149">
    <property type="entry name" value="AMP-BINDING DOMAIN-CONTAINING PROTEIN-RELATED"/>
    <property type="match status" value="1"/>
</dbReference>
<dbReference type="Pfam" id="PF00501">
    <property type="entry name" value="AMP-binding"/>
    <property type="match status" value="1"/>
</dbReference>
<keyword evidence="8" id="KW-1185">Reference proteome</keyword>
<evidence type="ECO:0000259" key="6">
    <source>
        <dbReference type="Pfam" id="PF13193"/>
    </source>
</evidence>
<dbReference type="EMBL" id="JARQZJ010000121">
    <property type="protein sequence ID" value="KAK9888824.1"/>
    <property type="molecule type" value="Genomic_DNA"/>
</dbReference>
<name>A0AAW1VAC1_9CUCU</name>
<dbReference type="GO" id="GO:0016405">
    <property type="term" value="F:CoA-ligase activity"/>
    <property type="evidence" value="ECO:0007669"/>
    <property type="project" value="TreeGrafter"/>
</dbReference>